<keyword evidence="1" id="KW-0812">Transmembrane</keyword>
<feature type="chain" id="PRO_5026258754" evidence="2">
    <location>
        <begin position="21"/>
        <end position="304"/>
    </location>
</feature>
<dbReference type="CDD" id="cd02961">
    <property type="entry name" value="PDI_a_family"/>
    <property type="match status" value="1"/>
</dbReference>
<evidence type="ECO:0000259" key="3">
    <source>
        <dbReference type="Pfam" id="PF00085"/>
    </source>
</evidence>
<dbReference type="Proteomes" id="UP000001819">
    <property type="component" value="Chromosome 2"/>
</dbReference>
<reference evidence="5" key="2">
    <citation type="submission" date="2025-08" db="UniProtKB">
        <authorList>
            <consortium name="RefSeq"/>
        </authorList>
    </citation>
    <scope>IDENTIFICATION</scope>
    <source>
        <strain evidence="5">MV-25-SWS-2005</strain>
        <tissue evidence="5">Whole body</tissue>
    </source>
</reference>
<dbReference type="Gene3D" id="3.40.30.10">
    <property type="entry name" value="Glutaredoxin"/>
    <property type="match status" value="2"/>
</dbReference>
<dbReference type="FunCoup" id="A0A6I8WEQ2">
    <property type="interactions" value="264"/>
</dbReference>
<sequence>MEMLLILLIVIGISLRSFNCSELRRVDDSDLIHLLNVEHNVVVLFSKNNCEVCLEYETTVSLIQNDLKETLGAMVVQAHESNLVGIYDPTKEPALVYYRHGIPILYHGNIIEDQIVEFFNNNKEPAVKELSDENFEHLTQASSGATTGDWFIFFYSADCVLCQRLYAIWESVGGKLRQKLNIARMNRLETGISTARRLGILGSPEFIFIRQGKVYRYRAKTYRPEDFIKFAELGYLESPSEMVPEPPSVISSLFFDRLQNVVNADNVFLLVAFGLSTFVILIYLAKHISKRLSRETIETNDKIK</sequence>
<keyword evidence="4" id="KW-1185">Reference proteome</keyword>
<dbReference type="PANTHER" id="PTHR19991:SF2">
    <property type="entry name" value="GH08893P"/>
    <property type="match status" value="1"/>
</dbReference>
<dbReference type="PANTHER" id="PTHR19991">
    <property type="entry name" value="L 2 01289"/>
    <property type="match status" value="1"/>
</dbReference>
<evidence type="ECO:0000313" key="4">
    <source>
        <dbReference type="Proteomes" id="UP000001819"/>
    </source>
</evidence>
<dbReference type="SUPFAM" id="SSF52833">
    <property type="entry name" value="Thioredoxin-like"/>
    <property type="match status" value="2"/>
</dbReference>
<dbReference type="Pfam" id="PF00085">
    <property type="entry name" value="Thioredoxin"/>
    <property type="match status" value="1"/>
</dbReference>
<accession>A0A6I8WEQ2</accession>
<evidence type="ECO:0000256" key="2">
    <source>
        <dbReference type="SAM" id="SignalP"/>
    </source>
</evidence>
<feature type="transmembrane region" description="Helical" evidence="1">
    <location>
        <begin position="267"/>
        <end position="285"/>
    </location>
</feature>
<reference evidence="4" key="1">
    <citation type="submission" date="2024-06" db="UniProtKB">
        <authorList>
            <consortium name="RefSeq"/>
        </authorList>
    </citation>
    <scope>NUCLEOTIDE SEQUENCE [LARGE SCALE GENOMIC DNA]</scope>
    <source>
        <strain evidence="4">MV2-25</strain>
    </source>
</reference>
<evidence type="ECO:0000313" key="5">
    <source>
        <dbReference type="RefSeq" id="XP_033241712.1"/>
    </source>
</evidence>
<proteinExistence type="predicted"/>
<dbReference type="InterPro" id="IPR013766">
    <property type="entry name" value="Thioredoxin_domain"/>
</dbReference>
<dbReference type="InParanoid" id="A0A6I8WEQ2"/>
<keyword evidence="2" id="KW-0732">Signal</keyword>
<name>A0A6I8WEQ2_DROPS</name>
<dbReference type="ExpressionAtlas" id="A0A6I8WEQ2">
    <property type="expression patterns" value="baseline"/>
</dbReference>
<gene>
    <name evidence="5" type="primary">LOC4802128</name>
</gene>
<dbReference type="RefSeq" id="XP_033241712.1">
    <property type="nucleotide sequence ID" value="XM_033385821.1"/>
</dbReference>
<feature type="domain" description="Thioredoxin" evidence="3">
    <location>
        <begin position="127"/>
        <end position="216"/>
    </location>
</feature>
<protein>
    <submittedName>
        <fullName evidence="5">Uncharacterized protein isoform X1</fullName>
    </submittedName>
</protein>
<evidence type="ECO:0000256" key="1">
    <source>
        <dbReference type="SAM" id="Phobius"/>
    </source>
</evidence>
<keyword evidence="1" id="KW-0472">Membrane</keyword>
<dbReference type="InterPro" id="IPR036249">
    <property type="entry name" value="Thioredoxin-like_sf"/>
</dbReference>
<organism evidence="4 5">
    <name type="scientific">Drosophila pseudoobscura pseudoobscura</name>
    <name type="common">Fruit fly</name>
    <dbReference type="NCBI Taxonomy" id="46245"/>
    <lineage>
        <taxon>Eukaryota</taxon>
        <taxon>Metazoa</taxon>
        <taxon>Ecdysozoa</taxon>
        <taxon>Arthropoda</taxon>
        <taxon>Hexapoda</taxon>
        <taxon>Insecta</taxon>
        <taxon>Pterygota</taxon>
        <taxon>Neoptera</taxon>
        <taxon>Endopterygota</taxon>
        <taxon>Diptera</taxon>
        <taxon>Brachycera</taxon>
        <taxon>Muscomorpha</taxon>
        <taxon>Ephydroidea</taxon>
        <taxon>Drosophilidae</taxon>
        <taxon>Drosophila</taxon>
        <taxon>Sophophora</taxon>
    </lineage>
</organism>
<keyword evidence="1" id="KW-1133">Transmembrane helix</keyword>
<feature type="signal peptide" evidence="2">
    <location>
        <begin position="1"/>
        <end position="20"/>
    </location>
</feature>
<dbReference type="AlphaFoldDB" id="A0A6I8WEQ2"/>